<dbReference type="PROSITE" id="PS50236">
    <property type="entry name" value="CHCR"/>
    <property type="match status" value="1"/>
</dbReference>
<protein>
    <submittedName>
        <fullName evidence="2">Uncharacterized protein</fullName>
    </submittedName>
</protein>
<dbReference type="Pfam" id="PF00637">
    <property type="entry name" value="Clathrin"/>
    <property type="match status" value="1"/>
</dbReference>
<name>A0AAD9L6N2_RIDPI</name>
<evidence type="ECO:0000256" key="1">
    <source>
        <dbReference type="PROSITE-ProRule" id="PRU01006"/>
    </source>
</evidence>
<gene>
    <name evidence="2" type="ORF">NP493_303g03002</name>
</gene>
<keyword evidence="3" id="KW-1185">Reference proteome</keyword>
<dbReference type="AlphaFoldDB" id="A0AAD9L6N2"/>
<dbReference type="InterPro" id="IPR000547">
    <property type="entry name" value="Clathrin_H-chain/VPS_repeat"/>
</dbReference>
<dbReference type="PANTHER" id="PTHR10292">
    <property type="entry name" value="CLATHRIN HEAVY CHAIN RELATED"/>
    <property type="match status" value="1"/>
</dbReference>
<dbReference type="Proteomes" id="UP001209878">
    <property type="component" value="Unassembled WGS sequence"/>
</dbReference>
<comment type="caution">
    <text evidence="2">The sequence shown here is derived from an EMBL/GenBank/DDBJ whole genome shotgun (WGS) entry which is preliminary data.</text>
</comment>
<dbReference type="EMBL" id="JAODUO010000303">
    <property type="protein sequence ID" value="KAK2183632.1"/>
    <property type="molecule type" value="Genomic_DNA"/>
</dbReference>
<evidence type="ECO:0000313" key="3">
    <source>
        <dbReference type="Proteomes" id="UP001209878"/>
    </source>
</evidence>
<dbReference type="InterPro" id="IPR055358">
    <property type="entry name" value="CHCR"/>
</dbReference>
<accession>A0AAD9L6N2</accession>
<dbReference type="GO" id="GO:0071439">
    <property type="term" value="C:clathrin complex"/>
    <property type="evidence" value="ECO:0007669"/>
    <property type="project" value="TreeGrafter"/>
</dbReference>
<evidence type="ECO:0000313" key="2">
    <source>
        <dbReference type="EMBL" id="KAK2183632.1"/>
    </source>
</evidence>
<reference evidence="2" key="1">
    <citation type="journal article" date="2023" name="Mol. Biol. Evol.">
        <title>Third-Generation Sequencing Reveals the Adaptive Role of the Epigenome in Three Deep-Sea Polychaetes.</title>
        <authorList>
            <person name="Perez M."/>
            <person name="Aroh O."/>
            <person name="Sun Y."/>
            <person name="Lan Y."/>
            <person name="Juniper S.K."/>
            <person name="Young C.R."/>
            <person name="Angers B."/>
            <person name="Qian P.Y."/>
        </authorList>
    </citation>
    <scope>NUCLEOTIDE SEQUENCE</scope>
    <source>
        <strain evidence="2">R07B-5</strain>
    </source>
</reference>
<dbReference type="GO" id="GO:0006886">
    <property type="term" value="P:intracellular protein transport"/>
    <property type="evidence" value="ECO:0007669"/>
    <property type="project" value="UniProtKB-UniRule"/>
</dbReference>
<dbReference type="GO" id="GO:0006898">
    <property type="term" value="P:receptor-mediated endocytosis"/>
    <property type="evidence" value="ECO:0007669"/>
    <property type="project" value="TreeGrafter"/>
</dbReference>
<dbReference type="GO" id="GO:0032051">
    <property type="term" value="F:clathrin light chain binding"/>
    <property type="evidence" value="ECO:0007669"/>
    <property type="project" value="TreeGrafter"/>
</dbReference>
<dbReference type="SUPFAM" id="SSF48371">
    <property type="entry name" value="ARM repeat"/>
    <property type="match status" value="1"/>
</dbReference>
<organism evidence="2 3">
    <name type="scientific">Ridgeia piscesae</name>
    <name type="common">Tubeworm</name>
    <dbReference type="NCBI Taxonomy" id="27915"/>
    <lineage>
        <taxon>Eukaryota</taxon>
        <taxon>Metazoa</taxon>
        <taxon>Spiralia</taxon>
        <taxon>Lophotrochozoa</taxon>
        <taxon>Annelida</taxon>
        <taxon>Polychaeta</taxon>
        <taxon>Sedentaria</taxon>
        <taxon>Canalipalpata</taxon>
        <taxon>Sabellida</taxon>
        <taxon>Siboglinidae</taxon>
        <taxon>Ridgeia</taxon>
    </lineage>
</organism>
<dbReference type="GO" id="GO:0005938">
    <property type="term" value="C:cell cortex"/>
    <property type="evidence" value="ECO:0007669"/>
    <property type="project" value="TreeGrafter"/>
</dbReference>
<dbReference type="GO" id="GO:0045334">
    <property type="term" value="C:clathrin-coated endocytic vesicle"/>
    <property type="evidence" value="ECO:0007669"/>
    <property type="project" value="TreeGrafter"/>
</dbReference>
<dbReference type="PANTHER" id="PTHR10292:SF1">
    <property type="entry name" value="CLATHRIN HEAVY CHAIN"/>
    <property type="match status" value="1"/>
</dbReference>
<dbReference type="InterPro" id="IPR016024">
    <property type="entry name" value="ARM-type_fold"/>
</dbReference>
<feature type="repeat" description="CHCR" evidence="1">
    <location>
        <begin position="1"/>
        <end position="62"/>
    </location>
</feature>
<sequence length="62" mass="7195">MFSDNWEDLVKYLQMARKKSRETYIETELVFAYAKTNRLADLEEFISGPNHANITQVGTPGR</sequence>
<proteinExistence type="predicted"/>